<sequence length="99" mass="11275">MTDRRARRLTPRAPRLQERTLHPFPTRWAPIGHSRGQASRTCPVRLVQSEPMSHLLGLRLRLRLAIDADMPMRSCCLRADGIHWGPPEEDSAGARGDRM</sequence>
<evidence type="ECO:0000313" key="2">
    <source>
        <dbReference type="EMBL" id="OWO99035.1"/>
    </source>
</evidence>
<evidence type="ECO:0000256" key="1">
    <source>
        <dbReference type="SAM" id="MobiDB-lite"/>
    </source>
</evidence>
<evidence type="ECO:0000313" key="3">
    <source>
        <dbReference type="Proteomes" id="UP000242519"/>
    </source>
</evidence>
<name>A0A218YVH5_9HELO</name>
<dbReference type="InParanoid" id="A0A218YVH5"/>
<dbReference type="AlphaFoldDB" id="A0A218YVH5"/>
<feature type="region of interest" description="Disordered" evidence="1">
    <location>
        <begin position="1"/>
        <end position="36"/>
    </location>
</feature>
<feature type="compositionally biased region" description="Basic residues" evidence="1">
    <location>
        <begin position="1"/>
        <end position="10"/>
    </location>
</feature>
<protein>
    <submittedName>
        <fullName evidence="2">Glutamine synthetase</fullName>
    </submittedName>
</protein>
<dbReference type="Proteomes" id="UP000242519">
    <property type="component" value="Unassembled WGS sequence"/>
</dbReference>
<accession>A0A218YVH5</accession>
<proteinExistence type="predicted"/>
<reference evidence="2 3" key="1">
    <citation type="submission" date="2017-04" db="EMBL/GenBank/DDBJ databases">
        <title>Draft genome sequence of Marssonina coronaria NL1: causal agent of apple blotch.</title>
        <authorList>
            <person name="Cheng Q."/>
        </authorList>
    </citation>
    <scope>NUCLEOTIDE SEQUENCE [LARGE SCALE GENOMIC DNA]</scope>
    <source>
        <strain evidence="2 3">NL1</strain>
    </source>
</reference>
<organism evidence="2 3">
    <name type="scientific">Diplocarpon coronariae</name>
    <dbReference type="NCBI Taxonomy" id="2795749"/>
    <lineage>
        <taxon>Eukaryota</taxon>
        <taxon>Fungi</taxon>
        <taxon>Dikarya</taxon>
        <taxon>Ascomycota</taxon>
        <taxon>Pezizomycotina</taxon>
        <taxon>Leotiomycetes</taxon>
        <taxon>Helotiales</taxon>
        <taxon>Drepanopezizaceae</taxon>
        <taxon>Diplocarpon</taxon>
    </lineage>
</organism>
<comment type="caution">
    <text evidence="2">The sequence shown here is derived from an EMBL/GenBank/DDBJ whole genome shotgun (WGS) entry which is preliminary data.</text>
</comment>
<keyword evidence="3" id="KW-1185">Reference proteome</keyword>
<dbReference type="EMBL" id="MZNU01000371">
    <property type="protein sequence ID" value="OWO99035.1"/>
    <property type="molecule type" value="Genomic_DNA"/>
</dbReference>
<gene>
    <name evidence="2" type="ORF">B2J93_6612</name>
</gene>